<dbReference type="OrthoDB" id="331444at2759"/>
<gene>
    <name evidence="2" type="ORF">TGFOU_234180</name>
</gene>
<evidence type="ECO:0000256" key="1">
    <source>
        <dbReference type="SAM" id="MobiDB-lite"/>
    </source>
</evidence>
<feature type="compositionally biased region" description="Polar residues" evidence="1">
    <location>
        <begin position="1"/>
        <end position="14"/>
    </location>
</feature>
<comment type="caution">
    <text evidence="2">The sequence shown here is derived from an EMBL/GenBank/DDBJ whole genome shotgun (WGS) entry which is preliminary data.</text>
</comment>
<evidence type="ECO:0000313" key="3">
    <source>
        <dbReference type="Proteomes" id="UP000028838"/>
    </source>
</evidence>
<dbReference type="Proteomes" id="UP000028838">
    <property type="component" value="Unassembled WGS sequence"/>
</dbReference>
<reference evidence="2 3" key="1">
    <citation type="submission" date="2014-07" db="EMBL/GenBank/DDBJ databases">
        <authorList>
            <person name="Sibley D."/>
            <person name="Venepally P."/>
            <person name="Karamycheva S."/>
            <person name="Hadjithomas M."/>
            <person name="Khan A."/>
            <person name="Brunk B."/>
            <person name="Roos D."/>
            <person name="Caler E."/>
            <person name="Lorenzi H."/>
        </authorList>
    </citation>
    <scope>NUCLEOTIDE SEQUENCE [LARGE SCALE GENOMIC DNA]</scope>
    <source>
        <strain evidence="2 3">FOU</strain>
    </source>
</reference>
<dbReference type="VEuPathDB" id="ToxoDB:TGFOU_234180"/>
<dbReference type="EMBL" id="AEYH02002580">
    <property type="protein sequence ID" value="KFG37400.1"/>
    <property type="molecule type" value="Genomic_DNA"/>
</dbReference>
<sequence>MGCTGSKSPVSTPSGRQGQIQRKRKEREKRGSKVPKDAVQQTRPTRFFGVTKTSVVATVAVDRKSIIRAYLEPDGGGTETEGIEVECEPDADHYLLFDDLKPGTVYRLKLFYVVPEKHHLGNMLAAMLRGKRTHDRNDAMQETAVKVRRGSLVGVHGGDVFGRRKIARGMTPRPGMKCVAMLPNSAQKLKVRTLPVERERMSVHLISALPPRSFPPERCHEEASA</sequence>
<feature type="region of interest" description="Disordered" evidence="1">
    <location>
        <begin position="1"/>
        <end position="41"/>
    </location>
</feature>
<dbReference type="AlphaFoldDB" id="A0A086JZ32"/>
<organism evidence="2 3">
    <name type="scientific">Toxoplasma gondii FOU</name>
    <dbReference type="NCBI Taxonomy" id="943167"/>
    <lineage>
        <taxon>Eukaryota</taxon>
        <taxon>Sar</taxon>
        <taxon>Alveolata</taxon>
        <taxon>Apicomplexa</taxon>
        <taxon>Conoidasida</taxon>
        <taxon>Coccidia</taxon>
        <taxon>Eucoccidiorida</taxon>
        <taxon>Eimeriorina</taxon>
        <taxon>Sarcocystidae</taxon>
        <taxon>Toxoplasma</taxon>
    </lineage>
</organism>
<proteinExistence type="predicted"/>
<accession>A0A086JZ32</accession>
<name>A0A086JZ32_TOXGO</name>
<evidence type="ECO:0000313" key="2">
    <source>
        <dbReference type="EMBL" id="KFG37400.1"/>
    </source>
</evidence>
<protein>
    <submittedName>
        <fullName evidence="2">Uncharacterized protein</fullName>
    </submittedName>
</protein>